<evidence type="ECO:0000259" key="2">
    <source>
        <dbReference type="Pfam" id="PF11203"/>
    </source>
</evidence>
<keyword evidence="1" id="KW-0472">Membrane</keyword>
<evidence type="ECO:0000256" key="1">
    <source>
        <dbReference type="SAM" id="Phobius"/>
    </source>
</evidence>
<evidence type="ECO:0000313" key="3">
    <source>
        <dbReference type="EMBL" id="WAX57433.1"/>
    </source>
</evidence>
<dbReference type="Proteomes" id="UP001164693">
    <property type="component" value="Chromosome"/>
</dbReference>
<dbReference type="RefSeq" id="WP_269443973.1">
    <property type="nucleotide sequence ID" value="NZ_CP097463.1"/>
</dbReference>
<sequence length="362" mass="37442">MPLPTRVQLVLLETAAAALVAGIAARGAWLWIGAVAAAALLALAAVPVHRRWLYQLALSWLSMLRRRQAVRGPGLQSLFGGYQIVTVPPGSQGTPFGAVRSGTTWALPLELALDGVCNDDAPVSVQQLAALLRVEDVPLASVRLLTVYSPARTAAGAPAGPVPAPARVTMRYCVLTVDSVLAAAAVADRGGTEAALQQILRRCALRCEQVLAAAGVRVRRLDERGVSALFSTCLGPAELRPDNSLPPTAERWSDITVGGTWSTSFVVSGSGDAPDALARVAAAAPAAVAVSTLLLQRLGPREELVATLLLRLSGPGAAPDAAALAAVLPRAQSVGLLMQRLDGEQGRLLRASTPAGVGTWQA</sequence>
<dbReference type="EMBL" id="CP097463">
    <property type="protein sequence ID" value="WAX57433.1"/>
    <property type="molecule type" value="Genomic_DNA"/>
</dbReference>
<feature type="transmembrane region" description="Helical" evidence="1">
    <location>
        <begin position="27"/>
        <end position="46"/>
    </location>
</feature>
<organism evidence="3 4">
    <name type="scientific">Jatrophihabitans cynanchi</name>
    <dbReference type="NCBI Taxonomy" id="2944128"/>
    <lineage>
        <taxon>Bacteria</taxon>
        <taxon>Bacillati</taxon>
        <taxon>Actinomycetota</taxon>
        <taxon>Actinomycetes</taxon>
        <taxon>Jatrophihabitantales</taxon>
        <taxon>Jatrophihabitantaceae</taxon>
        <taxon>Jatrophihabitans</taxon>
    </lineage>
</organism>
<feature type="domain" description="Type VII secretion system protein EccE" evidence="2">
    <location>
        <begin position="171"/>
        <end position="266"/>
    </location>
</feature>
<dbReference type="Pfam" id="PF11203">
    <property type="entry name" value="EccE"/>
    <property type="match status" value="1"/>
</dbReference>
<evidence type="ECO:0000313" key="4">
    <source>
        <dbReference type="Proteomes" id="UP001164693"/>
    </source>
</evidence>
<name>A0ABY7K0L7_9ACTN</name>
<keyword evidence="1" id="KW-0812">Transmembrane</keyword>
<keyword evidence="4" id="KW-1185">Reference proteome</keyword>
<protein>
    <submittedName>
        <fullName evidence="3">Type VII secretion protein EccE</fullName>
    </submittedName>
</protein>
<reference evidence="3" key="1">
    <citation type="submission" date="2022-05" db="EMBL/GenBank/DDBJ databases">
        <title>Jatrophihabitans sp. SB3-54 whole genome sequence.</title>
        <authorList>
            <person name="Suh M.K."/>
            <person name="Eom M.K."/>
            <person name="Kim J.S."/>
            <person name="Kim H.S."/>
            <person name="Do H.E."/>
            <person name="Shin Y.K."/>
            <person name="Lee J.-S."/>
        </authorList>
    </citation>
    <scope>NUCLEOTIDE SEQUENCE</scope>
    <source>
        <strain evidence="3">SB3-54</strain>
    </source>
</reference>
<proteinExistence type="predicted"/>
<accession>A0ABY7K0L7</accession>
<keyword evidence="1" id="KW-1133">Transmembrane helix</keyword>
<gene>
    <name evidence="3" type="ORF">M6B22_01385</name>
</gene>
<dbReference type="InterPro" id="IPR050051">
    <property type="entry name" value="EccE_dom"/>
</dbReference>